<evidence type="ECO:0000259" key="2">
    <source>
        <dbReference type="PROSITE" id="PS50011"/>
    </source>
</evidence>
<dbReference type="PROSITE" id="PS50011">
    <property type="entry name" value="PROTEIN_KINASE_DOM"/>
    <property type="match status" value="1"/>
</dbReference>
<dbReference type="InterPro" id="IPR010730">
    <property type="entry name" value="HET"/>
</dbReference>
<dbReference type="GO" id="GO:0005524">
    <property type="term" value="F:ATP binding"/>
    <property type="evidence" value="ECO:0007669"/>
    <property type="project" value="InterPro"/>
</dbReference>
<dbReference type="SMART" id="SM00220">
    <property type="entry name" value="S_TKc"/>
    <property type="match status" value="1"/>
</dbReference>
<reference evidence="3" key="1">
    <citation type="submission" date="2021-10" db="EMBL/GenBank/DDBJ databases">
        <authorList>
            <person name="Piombo E."/>
        </authorList>
    </citation>
    <scope>NUCLEOTIDE SEQUENCE</scope>
</reference>
<comment type="caution">
    <text evidence="3">The sequence shown here is derived from an EMBL/GenBank/DDBJ whole genome shotgun (WGS) entry which is preliminary data.</text>
</comment>
<dbReference type="OrthoDB" id="5125733at2759"/>
<organism evidence="3 4">
    <name type="scientific">Clonostachys rhizophaga</name>
    <dbReference type="NCBI Taxonomy" id="160324"/>
    <lineage>
        <taxon>Eukaryota</taxon>
        <taxon>Fungi</taxon>
        <taxon>Dikarya</taxon>
        <taxon>Ascomycota</taxon>
        <taxon>Pezizomycotina</taxon>
        <taxon>Sordariomycetes</taxon>
        <taxon>Hypocreomycetidae</taxon>
        <taxon>Hypocreales</taxon>
        <taxon>Bionectriaceae</taxon>
        <taxon>Clonostachys</taxon>
    </lineage>
</organism>
<sequence length="1545" mass="175024">MDTLVDGGEDIHSLVRTCAVLFDRIRPVLLERPGNQHQLILNCQQHFQAWMDRVDMLDQPSTAQTMELRLQTKPVILHLMRDLLNIIKYNLTRVVLQLESPTQPPATVGVGSWIMNTVKVFGFSISASRRGIDPNELSPASQACLHGVEGCIERLQDLHDDSEQNTTDSFLTNEESGPRKLMVRGKIKSRCPNITNSILRVVEASIEARRERLKDLTGEVDSDIIRPYICLMNGCDDPDSPFPKYDNWKQHMVVKHSSRWTQDLGNSTVWFCDIDHDEDQIFNSTLELENHVKTIHDIPSLKVASMVEHNTLTLPGNRNHCPLCDRSEADMEHHIADHLVDIASLSFESLHSAHDFELESSTNASNVAGSNHEQEQTQSLPVLDSSESESPFSLEKLRRLIRKGFVSSELDAKPFLPPGKRKKIIETLRIEDLESLGPCREDPLRILQFVKRDAQVLFSILAFMGHGVIGSLEAMYRYDMTDRLLPIPIGMIDHCDEDNSDRDRECRHAPPLGVFHQESWSLFTIERFYETQWKFLAPIFTPDRSDYDLLAETILPIIYVKGVSHSNFSLVQEVEIHPDNLLHFEQGLGSSNRIALKKMQALHDPELPYNTPDEIKAQKLMNAMHHANIQSALAFVHRRDDHFILYPWADGGNLRSYWVQNNFWPLSEQLIKEVLEQLLGLCDGLWNMHKMNIRHGDLKPENILGFTKNGCLVGTLKLADMGLAKSHEERTRERYLSTDTKWGTIRYEPPEIATAKNKPVSRRYDVWSMGCIMLEFLVWVHYGPDGLRQFNEALAAKDGGPGAYYTIETRLGPTTAVLHECVENCISHLLEAAQGQESALGDLIHLVKSKLLVVGLSQNGTNDSSIPVRADSMEVRQGLISILSKYEDEPSYRLPSYVSKLDERPKLPNFLTIPHLGLERIATKDIVDNSALSNPIAEYRFPESLSKGYSYPVDNDFALKTITEMDQNTGHPQMKNVPKLCSICKSLKLDTPDFSVNYSLTYLVSNTECELCQLFYNVMVSAGLASRHTVQFLRDGSTLKLMKGGPPVLSLVAHPGYYSHDIQHGFPMIERIPGPVSFGVMRRWLHCCDSSHQCVMPTGSISMDSSVLLLDVGGGLYPSNRIRAVYQNADSRYVALSHSSAFNFSSATSKNAHGTELELEQMPATYQDAVHVTRTLGIQYLWIDRYCMEINSEEGATPSSVHEVPTVFINAYVVLVASSAKTADEGLLTPRTARQNVALTLPEGVAISVCPFIDDFEKDVEDSYLSSRAWNFQERLLARRSIFFTSSQIYWQCHQDTRAETLTKIACPTSDTDQKRIFSLSYPASWFKRFPLYRVYQPIYELYSKLKLTRETDRALAFQNIEFRISQIFIAIGEFGLFFDPTELCRSLLWRRERTETSLKRIDFQGFQRPPPTWSWAAYEGAIGYFDLPTGGIIWGNVQHANVRNSQVAVDPILIAETYHYDTSQLSDILYDCIGNENRAFKRCVVLGRSKVNERMANGTAYYLLIVGPKGPSEDGDGTWERLGVAYSEDESLFLNKEIERVSIS</sequence>
<name>A0A9N9V6D7_9HYPO</name>
<dbReference type="PANTHER" id="PTHR33112:SF10">
    <property type="entry name" value="TOL"/>
    <property type="match status" value="1"/>
</dbReference>
<evidence type="ECO:0000313" key="4">
    <source>
        <dbReference type="Proteomes" id="UP000696573"/>
    </source>
</evidence>
<feature type="domain" description="Protein kinase" evidence="2">
    <location>
        <begin position="557"/>
        <end position="852"/>
    </location>
</feature>
<proteinExistence type="predicted"/>
<dbReference type="EMBL" id="CABFNQ020000528">
    <property type="protein sequence ID" value="CAH0017884.1"/>
    <property type="molecule type" value="Genomic_DNA"/>
</dbReference>
<dbReference type="GO" id="GO:0004672">
    <property type="term" value="F:protein kinase activity"/>
    <property type="evidence" value="ECO:0007669"/>
    <property type="project" value="InterPro"/>
</dbReference>
<feature type="region of interest" description="Disordered" evidence="1">
    <location>
        <begin position="361"/>
        <end position="387"/>
    </location>
</feature>
<dbReference type="CDD" id="cd00180">
    <property type="entry name" value="PKc"/>
    <property type="match status" value="1"/>
</dbReference>
<accession>A0A9N9V6D7</accession>
<dbReference type="Gene3D" id="1.10.510.10">
    <property type="entry name" value="Transferase(Phosphotransferase) domain 1"/>
    <property type="match status" value="1"/>
</dbReference>
<keyword evidence="4" id="KW-1185">Reference proteome</keyword>
<protein>
    <recommendedName>
        <fullName evidence="2">Protein kinase domain-containing protein</fullName>
    </recommendedName>
</protein>
<dbReference type="Pfam" id="PF00069">
    <property type="entry name" value="Pkinase"/>
    <property type="match status" value="1"/>
</dbReference>
<dbReference type="Proteomes" id="UP000696573">
    <property type="component" value="Unassembled WGS sequence"/>
</dbReference>
<evidence type="ECO:0000256" key="1">
    <source>
        <dbReference type="SAM" id="MobiDB-lite"/>
    </source>
</evidence>
<dbReference type="PANTHER" id="PTHR33112">
    <property type="entry name" value="DOMAIN PROTEIN, PUTATIVE-RELATED"/>
    <property type="match status" value="1"/>
</dbReference>
<gene>
    <name evidence="3" type="ORF">CRHIZ90672A_00009918</name>
</gene>
<dbReference type="InterPro" id="IPR000719">
    <property type="entry name" value="Prot_kinase_dom"/>
</dbReference>
<dbReference type="Pfam" id="PF06985">
    <property type="entry name" value="HET"/>
    <property type="match status" value="1"/>
</dbReference>
<dbReference type="SUPFAM" id="SSF56112">
    <property type="entry name" value="Protein kinase-like (PK-like)"/>
    <property type="match status" value="1"/>
</dbReference>
<dbReference type="InterPro" id="IPR011009">
    <property type="entry name" value="Kinase-like_dom_sf"/>
</dbReference>
<evidence type="ECO:0000313" key="3">
    <source>
        <dbReference type="EMBL" id="CAH0017884.1"/>
    </source>
</evidence>
<feature type="compositionally biased region" description="Polar residues" evidence="1">
    <location>
        <begin position="361"/>
        <end position="380"/>
    </location>
</feature>